<dbReference type="AlphaFoldDB" id="A5CFF2"/>
<evidence type="ECO:0000313" key="1">
    <source>
        <dbReference type="EMBL" id="CAM81109.1"/>
    </source>
</evidence>
<gene>
    <name evidence="1" type="ordered locus">OTBS_2014</name>
</gene>
<proteinExistence type="predicted"/>
<dbReference type="eggNOG" id="ENOG5033UVC">
    <property type="taxonomic scope" value="Bacteria"/>
</dbReference>
<protein>
    <submittedName>
        <fullName evidence="1">Hypotheical protein</fullName>
    </submittedName>
</protein>
<evidence type="ECO:0000313" key="2">
    <source>
        <dbReference type="Proteomes" id="UP000001565"/>
    </source>
</evidence>
<name>A5CFF2_ORITB</name>
<dbReference type="RefSeq" id="WP_011945138.1">
    <property type="nucleotide sequence ID" value="NC_009488.1"/>
</dbReference>
<dbReference type="HOGENOM" id="CLU_756129_0_0_5"/>
<reference evidence="1 2" key="1">
    <citation type="journal article" date="2007" name="Proc. Natl. Acad. Sci. U.S.A.">
        <title>The Orientia tsutsugamushi genome reveals massive proliferation of conjugative type IV secretion system and host-cell interaction genes.</title>
        <authorList>
            <person name="Cho N.-H."/>
            <person name="Kim H.-R."/>
            <person name="Lee J.-H."/>
            <person name="Kim S.-Y."/>
            <person name="Kim J."/>
            <person name="Cha S."/>
            <person name="Kim S.-Y."/>
            <person name="Darby A.C."/>
            <person name="Fuxelius H.-H."/>
            <person name="Yin J."/>
            <person name="Kim J.H."/>
            <person name="Kim J."/>
            <person name="Lee S.J."/>
            <person name="Koh Y.-S."/>
            <person name="Jang W.-J."/>
            <person name="Park K.-H."/>
            <person name="Andersson S.G.E."/>
            <person name="Choi M.-S."/>
            <person name="Kim I.-S."/>
        </authorList>
    </citation>
    <scope>NUCLEOTIDE SEQUENCE [LARGE SCALE GENOMIC DNA]</scope>
    <source>
        <strain evidence="1 2">Boryong</strain>
    </source>
</reference>
<sequence length="366" mass="42601">MQSDSEQEVATGSKDTLEDTTGLLLQWLPRDYGSPIPECYLDRLSTWAKIENQRLIKLVINRSGFTPEQYKKLEDKISDKKFNQYGNIELIDFNKFDLKEYDFSFHAHTNLWINKAKFPKYTISEYYSQLYSIIPQEERVNFAVEIDTMRMLTLYAIDSPIIYLDFDIFPKKDYKIGKIIAEKGCLFNEVVDTTSTDNHLENSIIAVGNSGKNIIAKICNDVKLLWTECYLDLRHLRSNIYHITTNAVDVIIRDLYDHCPINNYTSTQEYNNKLHEWEKGKRPLIHKIFGFQTNGGNVITKYEHSWYDNYTCNDSNTQNDHIQSTCIKLSEQELSHKNLDALDNLELSDIETNMEVNMEVAGISMS</sequence>
<organism evidence="1 2">
    <name type="scientific">Orientia tsutsugamushi (strain Boryong)</name>
    <name type="common">Rickettsia tsutsugamushi</name>
    <dbReference type="NCBI Taxonomy" id="357244"/>
    <lineage>
        <taxon>Bacteria</taxon>
        <taxon>Pseudomonadati</taxon>
        <taxon>Pseudomonadota</taxon>
        <taxon>Alphaproteobacteria</taxon>
        <taxon>Rickettsiales</taxon>
        <taxon>Rickettsiaceae</taxon>
        <taxon>Rickettsieae</taxon>
        <taxon>Orientia</taxon>
    </lineage>
</organism>
<dbReference type="Proteomes" id="UP000001565">
    <property type="component" value="Chromosome"/>
</dbReference>
<dbReference type="EMBL" id="AM494475">
    <property type="protein sequence ID" value="CAM81109.1"/>
    <property type="molecule type" value="Genomic_DNA"/>
</dbReference>
<accession>A5CFF2</accession>
<dbReference type="KEGG" id="ots:OTBS_2014"/>